<organism evidence="3 4">
    <name type="scientific">Rhizodiscina lignyota</name>
    <dbReference type="NCBI Taxonomy" id="1504668"/>
    <lineage>
        <taxon>Eukaryota</taxon>
        <taxon>Fungi</taxon>
        <taxon>Dikarya</taxon>
        <taxon>Ascomycota</taxon>
        <taxon>Pezizomycotina</taxon>
        <taxon>Dothideomycetes</taxon>
        <taxon>Pleosporomycetidae</taxon>
        <taxon>Aulographales</taxon>
        <taxon>Rhizodiscinaceae</taxon>
        <taxon>Rhizodiscina</taxon>
    </lineage>
</organism>
<dbReference type="GO" id="GO:0000166">
    <property type="term" value="F:nucleotide binding"/>
    <property type="evidence" value="ECO:0007669"/>
    <property type="project" value="InterPro"/>
</dbReference>
<evidence type="ECO:0000313" key="3">
    <source>
        <dbReference type="EMBL" id="KAF2101324.1"/>
    </source>
</evidence>
<dbReference type="Proteomes" id="UP000799772">
    <property type="component" value="Unassembled WGS sequence"/>
</dbReference>
<dbReference type="AlphaFoldDB" id="A0A9P4IHU2"/>
<gene>
    <name evidence="3" type="ORF">NA57DRAFT_72766</name>
</gene>
<evidence type="ECO:0000313" key="4">
    <source>
        <dbReference type="Proteomes" id="UP000799772"/>
    </source>
</evidence>
<comment type="caution">
    <text evidence="3">The sequence shown here is derived from an EMBL/GenBank/DDBJ whole genome shotgun (WGS) entry which is preliminary data.</text>
</comment>
<evidence type="ECO:0000259" key="1">
    <source>
        <dbReference type="Pfam" id="PF01408"/>
    </source>
</evidence>
<name>A0A9P4IHU2_9PEZI</name>
<feature type="domain" description="Gfo/Idh/MocA-like oxidoreductase N-terminal" evidence="1">
    <location>
        <begin position="7"/>
        <end position="134"/>
    </location>
</feature>
<accession>A0A9P4IHU2</accession>
<evidence type="ECO:0000259" key="2">
    <source>
        <dbReference type="Pfam" id="PF22685"/>
    </source>
</evidence>
<proteinExistence type="predicted"/>
<dbReference type="Gene3D" id="3.30.360.10">
    <property type="entry name" value="Dihydrodipicolinate Reductase, domain 2"/>
    <property type="match status" value="1"/>
</dbReference>
<dbReference type="PANTHER" id="PTHR43708">
    <property type="entry name" value="CONSERVED EXPRESSED OXIDOREDUCTASE (EUROFUNG)"/>
    <property type="match status" value="1"/>
</dbReference>
<dbReference type="Pfam" id="PF01408">
    <property type="entry name" value="GFO_IDH_MocA"/>
    <property type="match status" value="1"/>
</dbReference>
<dbReference type="SUPFAM" id="SSF51735">
    <property type="entry name" value="NAD(P)-binding Rossmann-fold domains"/>
    <property type="match status" value="1"/>
</dbReference>
<sequence length="379" mass="41757">MTSRPPINVGIVGLTTNDKSSWAARAHLPYLLKSPHYRVQGVCNRTVESAQLAIETFHLPSSARAYSSIAELGADEEIDLVVVCTRVDTHYGIIKPLLERMEQEGEKKKDMFVEWPLGANLAQGRELARLAREVNGPIKTVIGLQARMNPAFSKIKEILSSGRIGNVLSVDVRATAPNVVVEMPANRAYFADRSSGGNLLTIRAMHVLDPAFFVHGEPVGPLRALLGNQVPYMLVKEEDGSTKRIEKDTPDHIAISGHMASASGPLFNFYMRGGKPFKDEPGLVWSVYGDEGEMQISCESSAIQMSFPLTVKIYDNKTDDVETVDVAGLDRGLCADLTPEARDVGRLYEAYALGKDYGDWELAVRRHELVEQIYREGGL</sequence>
<dbReference type="Pfam" id="PF22685">
    <property type="entry name" value="Gal80p_C-like"/>
    <property type="match status" value="1"/>
</dbReference>
<dbReference type="Gene3D" id="3.40.50.720">
    <property type="entry name" value="NAD(P)-binding Rossmann-like Domain"/>
    <property type="match status" value="1"/>
</dbReference>
<dbReference type="InterPro" id="IPR036291">
    <property type="entry name" value="NAD(P)-bd_dom_sf"/>
</dbReference>
<dbReference type="InterPro" id="IPR000683">
    <property type="entry name" value="Gfo/Idh/MocA-like_OxRdtase_N"/>
</dbReference>
<protein>
    <submittedName>
        <fullName evidence="3">NAD(P)-binding protein</fullName>
    </submittedName>
</protein>
<dbReference type="InterPro" id="IPR055080">
    <property type="entry name" value="Gal80p-like_C"/>
</dbReference>
<dbReference type="OrthoDB" id="64915at2759"/>
<reference evidence="3" key="1">
    <citation type="journal article" date="2020" name="Stud. Mycol.">
        <title>101 Dothideomycetes genomes: a test case for predicting lifestyles and emergence of pathogens.</title>
        <authorList>
            <person name="Haridas S."/>
            <person name="Albert R."/>
            <person name="Binder M."/>
            <person name="Bloem J."/>
            <person name="Labutti K."/>
            <person name="Salamov A."/>
            <person name="Andreopoulos B."/>
            <person name="Baker S."/>
            <person name="Barry K."/>
            <person name="Bills G."/>
            <person name="Bluhm B."/>
            <person name="Cannon C."/>
            <person name="Castanera R."/>
            <person name="Culley D."/>
            <person name="Daum C."/>
            <person name="Ezra D."/>
            <person name="Gonzalez J."/>
            <person name="Henrissat B."/>
            <person name="Kuo A."/>
            <person name="Liang C."/>
            <person name="Lipzen A."/>
            <person name="Lutzoni F."/>
            <person name="Magnuson J."/>
            <person name="Mondo S."/>
            <person name="Nolan M."/>
            <person name="Ohm R."/>
            <person name="Pangilinan J."/>
            <person name="Park H.-J."/>
            <person name="Ramirez L."/>
            <person name="Alfaro M."/>
            <person name="Sun H."/>
            <person name="Tritt A."/>
            <person name="Yoshinaga Y."/>
            <person name="Zwiers L.-H."/>
            <person name="Turgeon B."/>
            <person name="Goodwin S."/>
            <person name="Spatafora J."/>
            <person name="Crous P."/>
            <person name="Grigoriev I."/>
        </authorList>
    </citation>
    <scope>NUCLEOTIDE SEQUENCE</scope>
    <source>
        <strain evidence="3">CBS 133067</strain>
    </source>
</reference>
<dbReference type="PANTHER" id="PTHR43708:SF1">
    <property type="entry name" value="GALACTOSE_LACTOSE METABOLISM REGULATORY PROTEIN GAL80"/>
    <property type="match status" value="1"/>
</dbReference>
<keyword evidence="4" id="KW-1185">Reference proteome</keyword>
<dbReference type="InterPro" id="IPR051317">
    <property type="entry name" value="Gfo/Idh/MocA_oxidoreduct"/>
</dbReference>
<feature type="domain" description="Gal80p-like C-terminal" evidence="2">
    <location>
        <begin position="150"/>
        <end position="297"/>
    </location>
</feature>
<dbReference type="EMBL" id="ML978123">
    <property type="protein sequence ID" value="KAF2101324.1"/>
    <property type="molecule type" value="Genomic_DNA"/>
</dbReference>
<dbReference type="SUPFAM" id="SSF55347">
    <property type="entry name" value="Glyceraldehyde-3-phosphate dehydrogenase-like, C-terminal domain"/>
    <property type="match status" value="1"/>
</dbReference>